<keyword evidence="2" id="KW-1185">Reference proteome</keyword>
<evidence type="ECO:0000313" key="2">
    <source>
        <dbReference type="Proteomes" id="UP000005239"/>
    </source>
</evidence>
<reference evidence="2" key="1">
    <citation type="journal article" date="2008" name="Nat. Genet.">
        <title>The Pristionchus pacificus genome provides a unique perspective on nematode lifestyle and parasitism.</title>
        <authorList>
            <person name="Dieterich C."/>
            <person name="Clifton S.W."/>
            <person name="Schuster L.N."/>
            <person name="Chinwalla A."/>
            <person name="Delehaunty K."/>
            <person name="Dinkelacker I."/>
            <person name="Fulton L."/>
            <person name="Fulton R."/>
            <person name="Godfrey J."/>
            <person name="Minx P."/>
            <person name="Mitreva M."/>
            <person name="Roeseler W."/>
            <person name="Tian H."/>
            <person name="Witte H."/>
            <person name="Yang S.P."/>
            <person name="Wilson R.K."/>
            <person name="Sommer R.J."/>
        </authorList>
    </citation>
    <scope>NUCLEOTIDE SEQUENCE [LARGE SCALE GENOMIC DNA]</scope>
    <source>
        <strain evidence="2">PS312</strain>
    </source>
</reference>
<accession>A0A8R1Z1B0</accession>
<gene>
    <name evidence="1" type="primary">WBGene00283078</name>
</gene>
<proteinExistence type="predicted"/>
<reference evidence="1" key="2">
    <citation type="submission" date="2022-06" db="UniProtKB">
        <authorList>
            <consortium name="EnsemblMetazoa"/>
        </authorList>
    </citation>
    <scope>IDENTIFICATION</scope>
    <source>
        <strain evidence="1">PS312</strain>
    </source>
</reference>
<dbReference type="AlphaFoldDB" id="A0A2A6CGZ0"/>
<evidence type="ECO:0000313" key="1">
    <source>
        <dbReference type="EnsemblMetazoa" id="PPA44709.1"/>
    </source>
</evidence>
<dbReference type="EnsemblMetazoa" id="PPA44709.1">
    <property type="protein sequence ID" value="PPA44709.1"/>
    <property type="gene ID" value="WBGene00283078"/>
</dbReference>
<organism evidence="1 2">
    <name type="scientific">Pristionchus pacificus</name>
    <name type="common">Parasitic nematode worm</name>
    <dbReference type="NCBI Taxonomy" id="54126"/>
    <lineage>
        <taxon>Eukaryota</taxon>
        <taxon>Metazoa</taxon>
        <taxon>Ecdysozoa</taxon>
        <taxon>Nematoda</taxon>
        <taxon>Chromadorea</taxon>
        <taxon>Rhabditida</taxon>
        <taxon>Rhabditina</taxon>
        <taxon>Diplogasteromorpha</taxon>
        <taxon>Diplogasteroidea</taxon>
        <taxon>Neodiplogasteridae</taxon>
        <taxon>Pristionchus</taxon>
    </lineage>
</organism>
<protein>
    <submittedName>
        <fullName evidence="1">Uncharacterized protein</fullName>
    </submittedName>
</protein>
<accession>A0A2A6CGZ0</accession>
<sequence length="104" mass="10893">MVTSFAVFSSGGGGGGASAAGVLAEVAAGEGAGLQQLQPLQPVRQLQEGEEEEITRTAKDQRSPYRSLDEMYQSLEQLPALVIGLLLLRENGGEGGDERGTFLE</sequence>
<dbReference type="Proteomes" id="UP000005239">
    <property type="component" value="Unassembled WGS sequence"/>
</dbReference>
<name>A0A2A6CGZ0_PRIPA</name>